<accession>A0A0L0T1I4</accession>
<dbReference type="EMBL" id="GG745357">
    <property type="protein sequence ID" value="KNE68480.1"/>
    <property type="molecule type" value="Genomic_DNA"/>
</dbReference>
<dbReference type="Proteomes" id="UP000054350">
    <property type="component" value="Unassembled WGS sequence"/>
</dbReference>
<dbReference type="GO" id="GO:0005739">
    <property type="term" value="C:mitochondrion"/>
    <property type="evidence" value="ECO:0007669"/>
    <property type="project" value="GOC"/>
</dbReference>
<dbReference type="Pfam" id="PF00472">
    <property type="entry name" value="RF-1"/>
    <property type="match status" value="1"/>
</dbReference>
<feature type="domain" description="Prokaryotic-type class I peptide chain release factors" evidence="2">
    <location>
        <begin position="251"/>
        <end position="267"/>
    </location>
</feature>
<dbReference type="AlphaFoldDB" id="A0A0L0T1I4"/>
<dbReference type="PANTHER" id="PTHR43116">
    <property type="entry name" value="PEPTIDE CHAIN RELEASE FACTOR 2"/>
    <property type="match status" value="1"/>
</dbReference>
<evidence type="ECO:0000256" key="1">
    <source>
        <dbReference type="ARBA" id="ARBA00010835"/>
    </source>
</evidence>
<dbReference type="VEuPathDB" id="FungiDB:AMAG_12657"/>
<dbReference type="STRING" id="578462.A0A0L0T1I4"/>
<dbReference type="OMA" id="ERYCAFR"/>
<keyword evidence="4" id="KW-1185">Reference proteome</keyword>
<dbReference type="InterPro" id="IPR000352">
    <property type="entry name" value="Pep_chain_release_fac_I"/>
</dbReference>
<dbReference type="SUPFAM" id="SSF75620">
    <property type="entry name" value="Release factor"/>
    <property type="match status" value="1"/>
</dbReference>
<reference evidence="4" key="2">
    <citation type="submission" date="2009-11" db="EMBL/GenBank/DDBJ databases">
        <title>The Genome Sequence of Allomyces macrogynus strain ATCC 38327.</title>
        <authorList>
            <consortium name="The Broad Institute Genome Sequencing Platform"/>
            <person name="Russ C."/>
            <person name="Cuomo C."/>
            <person name="Shea T."/>
            <person name="Young S.K."/>
            <person name="Zeng Q."/>
            <person name="Koehrsen M."/>
            <person name="Haas B."/>
            <person name="Borodovsky M."/>
            <person name="Guigo R."/>
            <person name="Alvarado L."/>
            <person name="Berlin A."/>
            <person name="Borenstein D."/>
            <person name="Chen Z."/>
            <person name="Engels R."/>
            <person name="Freedman E."/>
            <person name="Gellesch M."/>
            <person name="Goldberg J."/>
            <person name="Griggs A."/>
            <person name="Gujja S."/>
            <person name="Heiman D."/>
            <person name="Hepburn T."/>
            <person name="Howarth C."/>
            <person name="Jen D."/>
            <person name="Larson L."/>
            <person name="Lewis B."/>
            <person name="Mehta T."/>
            <person name="Park D."/>
            <person name="Pearson M."/>
            <person name="Roberts A."/>
            <person name="Saif S."/>
            <person name="Shenoy N."/>
            <person name="Sisk P."/>
            <person name="Stolte C."/>
            <person name="Sykes S."/>
            <person name="Walk T."/>
            <person name="White J."/>
            <person name="Yandava C."/>
            <person name="Burger G."/>
            <person name="Gray M.W."/>
            <person name="Holland P.W.H."/>
            <person name="King N."/>
            <person name="Lang F.B.F."/>
            <person name="Roger A.J."/>
            <person name="Ruiz-Trillo I."/>
            <person name="Lander E."/>
            <person name="Nusbaum C."/>
        </authorList>
    </citation>
    <scope>NUCLEOTIDE SEQUENCE [LARGE SCALE GENOMIC DNA]</scope>
    <source>
        <strain evidence="4">ATCC 38327</strain>
    </source>
</reference>
<dbReference type="Gene3D" id="3.30.70.1660">
    <property type="match status" value="1"/>
</dbReference>
<comment type="similarity">
    <text evidence="1">Belongs to the prokaryotic/mitochondrial release factor family.</text>
</comment>
<gene>
    <name evidence="3" type="ORF">AMAG_12657</name>
</gene>
<dbReference type="GO" id="GO:0003747">
    <property type="term" value="F:translation release factor activity"/>
    <property type="evidence" value="ECO:0007669"/>
    <property type="project" value="InterPro"/>
</dbReference>
<protein>
    <recommendedName>
        <fullName evidence="2">Prokaryotic-type class I peptide chain release factors domain-containing protein</fullName>
    </recommendedName>
</protein>
<sequence>MSARPALRHLTHRLAQLAQVYRVESAVADASKTSSVPGNGPGARQTDPAVAIHDVAQLSKIEGQRLARFDRFREFETTVRDLEELYGLVHDDPAGGISESDLVDDIHATTAQIEDAVVAHTMTDHLSPSPCLLTITAGAGGADSADWSHMLASMYEHHAHLHGLTATILDQSDRTSVLEVAGGGTSWIARFPYGAYKHETGVHRLVRLSPFDAKHARHTSFAAVAVEPIGAGNGEGEVKVDMADVDVQVFRASGKGGQHVNKTESAVRLVHKPTGLVAQSQHDRSQHRNKATALRLLQYKLMQLQKQQRDKEKTDQYAKTAKNAFGSQIRSYVLHPYQMVKDHATGYSTTNAQAVLDGDAILDEFLFESLVARSAAAENTS</sequence>
<proteinExistence type="inferred from homology"/>
<organism evidence="3 4">
    <name type="scientific">Allomyces macrogynus (strain ATCC 38327)</name>
    <name type="common">Allomyces javanicus var. macrogynus</name>
    <dbReference type="NCBI Taxonomy" id="578462"/>
    <lineage>
        <taxon>Eukaryota</taxon>
        <taxon>Fungi</taxon>
        <taxon>Fungi incertae sedis</taxon>
        <taxon>Blastocladiomycota</taxon>
        <taxon>Blastocladiomycetes</taxon>
        <taxon>Blastocladiales</taxon>
        <taxon>Blastocladiaceae</taxon>
        <taxon>Allomyces</taxon>
    </lineage>
</organism>
<dbReference type="GO" id="GO:0032543">
    <property type="term" value="P:mitochondrial translation"/>
    <property type="evidence" value="ECO:0007669"/>
    <property type="project" value="UniProtKB-ARBA"/>
</dbReference>
<dbReference type="PANTHER" id="PTHR43116:SF3">
    <property type="entry name" value="CLASS I PEPTIDE CHAIN RELEASE FACTOR"/>
    <property type="match status" value="1"/>
</dbReference>
<name>A0A0L0T1I4_ALLM3</name>
<evidence type="ECO:0000313" key="3">
    <source>
        <dbReference type="EMBL" id="KNE68480.1"/>
    </source>
</evidence>
<dbReference type="Pfam" id="PF03462">
    <property type="entry name" value="PCRF"/>
    <property type="match status" value="1"/>
</dbReference>
<evidence type="ECO:0000259" key="2">
    <source>
        <dbReference type="PROSITE" id="PS00745"/>
    </source>
</evidence>
<reference evidence="3 4" key="1">
    <citation type="submission" date="2009-11" db="EMBL/GenBank/DDBJ databases">
        <title>Annotation of Allomyces macrogynus ATCC 38327.</title>
        <authorList>
            <consortium name="The Broad Institute Genome Sequencing Platform"/>
            <person name="Russ C."/>
            <person name="Cuomo C."/>
            <person name="Burger G."/>
            <person name="Gray M.W."/>
            <person name="Holland P.W.H."/>
            <person name="King N."/>
            <person name="Lang F.B.F."/>
            <person name="Roger A.J."/>
            <person name="Ruiz-Trillo I."/>
            <person name="Young S.K."/>
            <person name="Zeng Q."/>
            <person name="Gargeya S."/>
            <person name="Fitzgerald M."/>
            <person name="Haas B."/>
            <person name="Abouelleil A."/>
            <person name="Alvarado L."/>
            <person name="Arachchi H.M."/>
            <person name="Berlin A."/>
            <person name="Chapman S.B."/>
            <person name="Gearin G."/>
            <person name="Goldberg J."/>
            <person name="Griggs A."/>
            <person name="Gujja S."/>
            <person name="Hansen M."/>
            <person name="Heiman D."/>
            <person name="Howarth C."/>
            <person name="Larimer J."/>
            <person name="Lui A."/>
            <person name="MacDonald P.J.P."/>
            <person name="McCowen C."/>
            <person name="Montmayeur A."/>
            <person name="Murphy C."/>
            <person name="Neiman D."/>
            <person name="Pearson M."/>
            <person name="Priest M."/>
            <person name="Roberts A."/>
            <person name="Saif S."/>
            <person name="Shea T."/>
            <person name="Sisk P."/>
            <person name="Stolte C."/>
            <person name="Sykes S."/>
            <person name="Wortman J."/>
            <person name="Nusbaum C."/>
            <person name="Birren B."/>
        </authorList>
    </citation>
    <scope>NUCLEOTIDE SEQUENCE [LARGE SCALE GENOMIC DNA]</scope>
    <source>
        <strain evidence="3 4">ATCC 38327</strain>
    </source>
</reference>
<dbReference type="SMART" id="SM00937">
    <property type="entry name" value="PCRF"/>
    <property type="match status" value="1"/>
</dbReference>
<dbReference type="InterPro" id="IPR045853">
    <property type="entry name" value="Pep_chain_release_fac_I_sf"/>
</dbReference>
<dbReference type="OrthoDB" id="2019491at2759"/>
<dbReference type="PROSITE" id="PS00745">
    <property type="entry name" value="RF_PROK_I"/>
    <property type="match status" value="1"/>
</dbReference>
<evidence type="ECO:0000313" key="4">
    <source>
        <dbReference type="Proteomes" id="UP000054350"/>
    </source>
</evidence>
<dbReference type="eggNOG" id="KOG2726">
    <property type="taxonomic scope" value="Eukaryota"/>
</dbReference>
<dbReference type="Gene3D" id="3.30.160.20">
    <property type="match status" value="1"/>
</dbReference>
<dbReference type="InterPro" id="IPR005139">
    <property type="entry name" value="PCRF"/>
</dbReference>